<dbReference type="EMBL" id="VLKT01000009">
    <property type="protein sequence ID" value="TWI39686.1"/>
    <property type="molecule type" value="Genomic_DNA"/>
</dbReference>
<dbReference type="AlphaFoldDB" id="A0A562P6R8"/>
<dbReference type="InterPro" id="IPR038696">
    <property type="entry name" value="IalB_sf"/>
</dbReference>
<name>A0A562P6R8_9HYPH</name>
<accession>A0A562P6R8</accession>
<comment type="caution">
    <text evidence="1">The sequence shown here is derived from an EMBL/GenBank/DDBJ whole genome shotgun (WGS) entry which is preliminary data.</text>
</comment>
<proteinExistence type="predicted"/>
<protein>
    <submittedName>
        <fullName evidence="1">Uncharacterized protein</fullName>
    </submittedName>
</protein>
<evidence type="ECO:0000313" key="1">
    <source>
        <dbReference type="EMBL" id="TWI39686.1"/>
    </source>
</evidence>
<dbReference type="Proteomes" id="UP000317122">
    <property type="component" value="Unassembled WGS sequence"/>
</dbReference>
<sequence length="82" mass="9022">MGYRLKPGTDIGVVIANQHFSMFTQDNKAWLQSADEDRSMVNAMRAGSRMKLSATSWRGTQTQYVYSPMGLTAALKASGTCK</sequence>
<gene>
    <name evidence="1" type="ORF">IQ26_01916</name>
</gene>
<organism evidence="1 2">
    <name type="scientific">Mesorhizobium tianshanense</name>
    <dbReference type="NCBI Taxonomy" id="39844"/>
    <lineage>
        <taxon>Bacteria</taxon>
        <taxon>Pseudomonadati</taxon>
        <taxon>Pseudomonadota</taxon>
        <taxon>Alphaproteobacteria</taxon>
        <taxon>Hyphomicrobiales</taxon>
        <taxon>Phyllobacteriaceae</taxon>
        <taxon>Mesorhizobium</taxon>
    </lineage>
</organism>
<dbReference type="Gene3D" id="2.60.40.1880">
    <property type="entry name" value="Invasion associated locus B (IalB) protein"/>
    <property type="match status" value="1"/>
</dbReference>
<keyword evidence="2" id="KW-1185">Reference proteome</keyword>
<reference evidence="1 2" key="1">
    <citation type="journal article" date="2015" name="Stand. Genomic Sci.">
        <title>Genomic Encyclopedia of Bacterial and Archaeal Type Strains, Phase III: the genomes of soil and plant-associated and newly described type strains.</title>
        <authorList>
            <person name="Whitman W.B."/>
            <person name="Woyke T."/>
            <person name="Klenk H.P."/>
            <person name="Zhou Y."/>
            <person name="Lilburn T.G."/>
            <person name="Beck B.J."/>
            <person name="De Vos P."/>
            <person name="Vandamme P."/>
            <person name="Eisen J.A."/>
            <person name="Garrity G."/>
            <person name="Hugenholtz P."/>
            <person name="Kyrpides N.C."/>
        </authorList>
    </citation>
    <scope>NUCLEOTIDE SEQUENCE [LARGE SCALE GENOMIC DNA]</scope>
    <source>
        <strain evidence="1 2">CGMCC 1.2546</strain>
    </source>
</reference>
<dbReference type="InterPro" id="IPR010642">
    <property type="entry name" value="Invasion_prot_B"/>
</dbReference>
<dbReference type="Pfam" id="PF06776">
    <property type="entry name" value="IalB"/>
    <property type="match status" value="1"/>
</dbReference>
<evidence type="ECO:0000313" key="2">
    <source>
        <dbReference type="Proteomes" id="UP000317122"/>
    </source>
</evidence>